<comment type="similarity">
    <text evidence="1">Belongs to the IMPDH/GMPR family.</text>
</comment>
<dbReference type="PROSITE" id="PS51371">
    <property type="entry name" value="CBS"/>
    <property type="match status" value="1"/>
</dbReference>
<dbReference type="GO" id="GO:0003938">
    <property type="term" value="F:IMP dehydrogenase activity"/>
    <property type="evidence" value="ECO:0007669"/>
    <property type="project" value="UniProtKB-EC"/>
</dbReference>
<evidence type="ECO:0000256" key="4">
    <source>
        <dbReference type="ARBA" id="ARBA00023002"/>
    </source>
</evidence>
<dbReference type="InterPro" id="IPR001093">
    <property type="entry name" value="IMP_DH_GMPRt"/>
</dbReference>
<evidence type="ECO:0000256" key="6">
    <source>
        <dbReference type="ARBA" id="ARBA00024330"/>
    </source>
</evidence>
<dbReference type="SMART" id="SM00116">
    <property type="entry name" value="CBS"/>
    <property type="match status" value="2"/>
</dbReference>
<dbReference type="SMART" id="SM01240">
    <property type="entry name" value="IMPDH"/>
    <property type="match status" value="1"/>
</dbReference>
<dbReference type="UniPathway" id="UPA00601">
    <property type="reaction ID" value="UER00295"/>
</dbReference>
<evidence type="ECO:0000256" key="5">
    <source>
        <dbReference type="ARBA" id="ARBA00023122"/>
    </source>
</evidence>
<sequence length="250" mass="27281">MLIRFSDFNILPGFIDFAVSSVDLTTQLTRNITLKAPLVSSPMDTVTESEMAIAMALHGGIGIIHANFATIQDQAREVSKVKRYKQGFITSPQCIKETDTVKDLMLIKQKFGFTGTPVTATGQVGGKLLGLVTSRDVDFIPESKYPTTMIAEVMVPRERLITGNEDFTLEHAYTILESEKKGKLPIVNSRDELVALIARTDLKKARDFPCSSYDAKGQLRVGAAISTRESAKEAVKLLADAGVDVLVIVS</sequence>
<protein>
    <recommendedName>
        <fullName evidence="7">IMP dehydrogenase</fullName>
        <ecNumber evidence="7">1.1.1.205</ecNumber>
    </recommendedName>
</protein>
<dbReference type="InterPro" id="IPR005990">
    <property type="entry name" value="IMP_DH"/>
</dbReference>
<evidence type="ECO:0000256" key="2">
    <source>
        <dbReference type="ARBA" id="ARBA00022723"/>
    </source>
</evidence>
<dbReference type="InterPro" id="IPR000644">
    <property type="entry name" value="CBS_dom"/>
</dbReference>
<organism evidence="12">
    <name type="scientific">Toxocara canis</name>
    <name type="common">Canine roundworm</name>
    <dbReference type="NCBI Taxonomy" id="6265"/>
    <lineage>
        <taxon>Eukaryota</taxon>
        <taxon>Metazoa</taxon>
        <taxon>Ecdysozoa</taxon>
        <taxon>Nematoda</taxon>
        <taxon>Chromadorea</taxon>
        <taxon>Rhabditida</taxon>
        <taxon>Spirurina</taxon>
        <taxon>Ascaridomorpha</taxon>
        <taxon>Ascaridoidea</taxon>
        <taxon>Toxocaridae</taxon>
        <taxon>Toxocara</taxon>
    </lineage>
</organism>
<evidence type="ECO:0000256" key="8">
    <source>
        <dbReference type="ARBA" id="ARBA00046101"/>
    </source>
</evidence>
<reference evidence="12" key="1">
    <citation type="submission" date="2018-11" db="EMBL/GenBank/DDBJ databases">
        <authorList>
            <consortium name="Pathogen Informatics"/>
        </authorList>
    </citation>
    <scope>NUCLEOTIDE SEQUENCE [LARGE SCALE GENOMIC DNA]</scope>
</reference>
<dbReference type="CDD" id="cd04601">
    <property type="entry name" value="CBS_pair_IMPDH"/>
    <property type="match status" value="1"/>
</dbReference>
<dbReference type="SUPFAM" id="SSF51412">
    <property type="entry name" value="Inosine monophosphate dehydrogenase (IMPDH)"/>
    <property type="match status" value="1"/>
</dbReference>
<comment type="pathway">
    <text evidence="6">Purine metabolism; XMP biosynthesis via de novo pathway; XMP from IMP: step 1/1.</text>
</comment>
<dbReference type="Pfam" id="PF00571">
    <property type="entry name" value="CBS"/>
    <property type="match status" value="1"/>
</dbReference>
<proteinExistence type="inferred from homology"/>
<name>A0A3P7F351_TOXCA</name>
<feature type="domain" description="CBS" evidence="11">
    <location>
        <begin position="154"/>
        <end position="212"/>
    </location>
</feature>
<dbReference type="Pfam" id="PF00478">
    <property type="entry name" value="IMPDH"/>
    <property type="match status" value="1"/>
</dbReference>
<evidence type="ECO:0000256" key="7">
    <source>
        <dbReference type="ARBA" id="ARBA00024384"/>
    </source>
</evidence>
<dbReference type="EMBL" id="UYWY01002546">
    <property type="protein sequence ID" value="VDM28173.1"/>
    <property type="molecule type" value="Genomic_DNA"/>
</dbReference>
<dbReference type="GO" id="GO:0005737">
    <property type="term" value="C:cytoplasm"/>
    <property type="evidence" value="ECO:0007669"/>
    <property type="project" value="TreeGrafter"/>
</dbReference>
<evidence type="ECO:0000256" key="1">
    <source>
        <dbReference type="ARBA" id="ARBA00005502"/>
    </source>
</evidence>
<keyword evidence="4" id="KW-0560">Oxidoreductase</keyword>
<dbReference type="PANTHER" id="PTHR11911:SF111">
    <property type="entry name" value="INOSINE-5'-MONOPHOSPHATE DEHYDROGENASE"/>
    <property type="match status" value="1"/>
</dbReference>
<dbReference type="GO" id="GO:0046872">
    <property type="term" value="F:metal ion binding"/>
    <property type="evidence" value="ECO:0007669"/>
    <property type="project" value="UniProtKB-KW"/>
</dbReference>
<dbReference type="Gene3D" id="3.20.20.70">
    <property type="entry name" value="Aldolase class I"/>
    <property type="match status" value="1"/>
</dbReference>
<gene>
    <name evidence="12" type="ORF">TCNE_LOCUS2497</name>
</gene>
<comment type="catalytic activity">
    <reaction evidence="9">
        <text>IMP + NAD(+) + H2O = XMP + NADH + H(+)</text>
        <dbReference type="Rhea" id="RHEA:11708"/>
        <dbReference type="ChEBI" id="CHEBI:15377"/>
        <dbReference type="ChEBI" id="CHEBI:15378"/>
        <dbReference type="ChEBI" id="CHEBI:57464"/>
        <dbReference type="ChEBI" id="CHEBI:57540"/>
        <dbReference type="ChEBI" id="CHEBI:57945"/>
        <dbReference type="ChEBI" id="CHEBI:58053"/>
        <dbReference type="EC" id="1.1.1.205"/>
    </reaction>
</comment>
<dbReference type="AlphaFoldDB" id="A0A3P7F351"/>
<dbReference type="GO" id="GO:0006177">
    <property type="term" value="P:GMP biosynthetic process"/>
    <property type="evidence" value="ECO:0007669"/>
    <property type="project" value="UniProtKB-KW"/>
</dbReference>
<evidence type="ECO:0000259" key="11">
    <source>
        <dbReference type="PROSITE" id="PS51371"/>
    </source>
</evidence>
<dbReference type="GO" id="GO:0006183">
    <property type="term" value="P:GTP biosynthetic process"/>
    <property type="evidence" value="ECO:0007669"/>
    <property type="project" value="TreeGrafter"/>
</dbReference>
<keyword evidence="3" id="KW-0658">Purine biosynthesis</keyword>
<dbReference type="PANTHER" id="PTHR11911">
    <property type="entry name" value="INOSINE-5-MONOPHOSPHATE DEHYDROGENASE RELATED"/>
    <property type="match status" value="1"/>
</dbReference>
<comment type="function">
    <text evidence="8">Catalyzes the conversion of inosine 5'-phosphate (IMP) to xanthosine 5'-phosphate (XMP), the first committed and rate-limiting step in the de novo synthesis of guanine nucleotides, and therefore plays an important role in the regulation of cell growth. Could also have a single-stranded nucleic acid-binding activity and could play a role in RNA and/or DNA metabolism. It may also have a role in the development of malignancy and the growth progression of some tumors.</text>
</comment>
<evidence type="ECO:0000256" key="9">
    <source>
        <dbReference type="ARBA" id="ARBA00048028"/>
    </source>
</evidence>
<dbReference type="InterPro" id="IPR013785">
    <property type="entry name" value="Aldolase_TIM"/>
</dbReference>
<keyword evidence="2" id="KW-0479">Metal-binding</keyword>
<keyword evidence="5 10" id="KW-0129">CBS domain</keyword>
<evidence type="ECO:0000256" key="10">
    <source>
        <dbReference type="PROSITE-ProRule" id="PRU00703"/>
    </source>
</evidence>
<dbReference type="InterPro" id="IPR046342">
    <property type="entry name" value="CBS_dom_sf"/>
</dbReference>
<accession>A0A3P7F351</accession>
<dbReference type="SUPFAM" id="SSF54631">
    <property type="entry name" value="CBS-domain pair"/>
    <property type="match status" value="1"/>
</dbReference>
<evidence type="ECO:0000256" key="3">
    <source>
        <dbReference type="ARBA" id="ARBA00022749"/>
    </source>
</evidence>
<keyword evidence="3" id="KW-0332">GMP biosynthesis</keyword>
<evidence type="ECO:0000313" key="12">
    <source>
        <dbReference type="EMBL" id="VDM28173.1"/>
    </source>
</evidence>
<dbReference type="EC" id="1.1.1.205" evidence="7"/>
<dbReference type="FunFam" id="3.20.20.70:FF:000424">
    <property type="entry name" value="Inosine-5'-monophosphate dehydrogenase 2"/>
    <property type="match status" value="1"/>
</dbReference>